<reference evidence="14" key="1">
    <citation type="submission" date="2016-10" db="EMBL/GenBank/DDBJ databases">
        <authorList>
            <person name="Varghese N."/>
            <person name="Submissions S."/>
        </authorList>
    </citation>
    <scope>NUCLEOTIDE SEQUENCE [LARGE SCALE GENOMIC DNA]</scope>
    <source>
        <strain evidence="14">DSM 8415</strain>
    </source>
</reference>
<dbReference type="PROSITE" id="PS51782">
    <property type="entry name" value="LYSM"/>
    <property type="match status" value="6"/>
</dbReference>
<evidence type="ECO:0000259" key="11">
    <source>
        <dbReference type="PROSITE" id="PS51782"/>
    </source>
</evidence>
<sequence>MRKTILSAFLFLTLTATSRAEVYIVKKGDTLTTIAQKLGLPLEKLKYANPGIKSTDLSIGQKILIPQIKTTTSNSQTASNVITSKVYIVQKGDNAFNISKKLGCSLDQLKNLNPNINLSNLNVGDRIIVPNNTKIVSNTQLTNIYIVKSGDTASTIANKYNVSLSELEKLNPQLNLSNINIGDRIILPNNVLNDIKNTQIAAQKKTFKNENFYTVEPGDTLTAISQKTGINMNIIKSLNPSIDWSNLQIGEEIVLRPSLQKEQTKLSNNDIYPKENQDINYIKYTVTPGDTLFSIAKTFSTTINELKKINSLTSNNLSIGQTILVPPKIIAIKSMQNNNSSNKTPTYQAKNNTDQQQNNDQSVALDNSETNNYSLYLDHYTVQKGDTLYQIAKKFNISVDDIVALNNLPNKEITVGEILLIPNNNKNIASIQKNYSTSEYSLINKENPLSERLVKYAKLFVGTPYQWGGTNLETGVDCSGFVQDVFAKFHIDLPRTSSEQFNVGKPVSLSDIKPGDLLFFQTYPGTYPSHVGIYIGDDKFISALNQNTGVVISPLDGYFLKRFVGARRVLPSNQKFNDNTGNRSG</sequence>
<keyword evidence="7" id="KW-0961">Cell wall biogenesis/degradation</keyword>
<dbReference type="InterPro" id="IPR038765">
    <property type="entry name" value="Papain-like_cys_pep_sf"/>
</dbReference>
<dbReference type="Gene3D" id="3.90.1720.10">
    <property type="entry name" value="endopeptidase domain like (from Nostoc punctiforme)"/>
    <property type="match status" value="1"/>
</dbReference>
<protein>
    <submittedName>
        <fullName evidence="13">Peptidoglycan endopeptidase LytF</fullName>
    </submittedName>
</protein>
<dbReference type="InterPro" id="IPR036779">
    <property type="entry name" value="LysM_dom_sf"/>
</dbReference>
<evidence type="ECO:0000256" key="6">
    <source>
        <dbReference type="ARBA" id="ARBA00022807"/>
    </source>
</evidence>
<feature type="domain" description="LysM" evidence="11">
    <location>
        <begin position="85"/>
        <end position="129"/>
    </location>
</feature>
<dbReference type="OrthoDB" id="9807055at2"/>
<feature type="compositionally biased region" description="Polar residues" evidence="8">
    <location>
        <begin position="340"/>
        <end position="350"/>
    </location>
</feature>
<evidence type="ECO:0000256" key="2">
    <source>
        <dbReference type="ARBA" id="ARBA00022670"/>
    </source>
</evidence>
<evidence type="ECO:0000313" key="13">
    <source>
        <dbReference type="EMBL" id="SDB94684.1"/>
    </source>
</evidence>
<keyword evidence="4" id="KW-0677">Repeat</keyword>
<name>A0A1G6HKF1_9BACT</name>
<evidence type="ECO:0000259" key="12">
    <source>
        <dbReference type="PROSITE" id="PS51935"/>
    </source>
</evidence>
<comment type="similarity">
    <text evidence="1">Belongs to the peptidase C40 family.</text>
</comment>
<feature type="domain" description="LysM" evidence="11">
    <location>
        <begin position="211"/>
        <end position="255"/>
    </location>
</feature>
<dbReference type="CDD" id="cd00118">
    <property type="entry name" value="LysM"/>
    <property type="match status" value="6"/>
</dbReference>
<feature type="chain" id="PRO_5011660431" evidence="9">
    <location>
        <begin position="21"/>
        <end position="585"/>
    </location>
</feature>
<evidence type="ECO:0000256" key="5">
    <source>
        <dbReference type="ARBA" id="ARBA00022801"/>
    </source>
</evidence>
<dbReference type="PROSITE" id="PS50943">
    <property type="entry name" value="HTH_CROC1"/>
    <property type="match status" value="1"/>
</dbReference>
<feature type="domain" description="LysM" evidence="11">
    <location>
        <begin position="378"/>
        <end position="421"/>
    </location>
</feature>
<dbReference type="InterPro" id="IPR018392">
    <property type="entry name" value="LysM"/>
</dbReference>
<dbReference type="InterPro" id="IPR000064">
    <property type="entry name" value="NLP_P60_dom"/>
</dbReference>
<evidence type="ECO:0000313" key="14">
    <source>
        <dbReference type="Proteomes" id="UP000199411"/>
    </source>
</evidence>
<dbReference type="SUPFAM" id="SSF54106">
    <property type="entry name" value="LysM domain"/>
    <property type="match status" value="6"/>
</dbReference>
<evidence type="ECO:0000256" key="8">
    <source>
        <dbReference type="SAM" id="MobiDB-lite"/>
    </source>
</evidence>
<dbReference type="PROSITE" id="PS51935">
    <property type="entry name" value="NLPC_P60"/>
    <property type="match status" value="1"/>
</dbReference>
<dbReference type="GO" id="GO:0071555">
    <property type="term" value="P:cell wall organization"/>
    <property type="evidence" value="ECO:0007669"/>
    <property type="project" value="UniProtKB-KW"/>
</dbReference>
<feature type="signal peptide" evidence="9">
    <location>
        <begin position="1"/>
        <end position="20"/>
    </location>
</feature>
<evidence type="ECO:0000256" key="7">
    <source>
        <dbReference type="ARBA" id="ARBA00023316"/>
    </source>
</evidence>
<keyword evidence="3 9" id="KW-0732">Signal</keyword>
<dbReference type="PANTHER" id="PTHR33734">
    <property type="entry name" value="LYSM DOMAIN-CONTAINING GPI-ANCHORED PROTEIN 2"/>
    <property type="match status" value="1"/>
</dbReference>
<organism evidence="13 14">
    <name type="scientific">Desulfurella multipotens</name>
    <dbReference type="NCBI Taxonomy" id="79269"/>
    <lineage>
        <taxon>Bacteria</taxon>
        <taxon>Pseudomonadati</taxon>
        <taxon>Campylobacterota</taxon>
        <taxon>Desulfurellia</taxon>
        <taxon>Desulfurellales</taxon>
        <taxon>Desulfurellaceae</taxon>
        <taxon>Desulfurella</taxon>
    </lineage>
</organism>
<dbReference type="Pfam" id="PF01476">
    <property type="entry name" value="LysM"/>
    <property type="match status" value="6"/>
</dbReference>
<feature type="region of interest" description="Disordered" evidence="8">
    <location>
        <begin position="340"/>
        <end position="359"/>
    </location>
</feature>
<keyword evidence="2" id="KW-0645">Protease</keyword>
<gene>
    <name evidence="13" type="ORF">SAMN05660835_00002</name>
</gene>
<keyword evidence="5" id="KW-0378">Hydrolase</keyword>
<feature type="domain" description="LysM" evidence="11">
    <location>
        <begin position="282"/>
        <end position="325"/>
    </location>
</feature>
<evidence type="ECO:0000256" key="4">
    <source>
        <dbReference type="ARBA" id="ARBA00022737"/>
    </source>
</evidence>
<dbReference type="Pfam" id="PF00877">
    <property type="entry name" value="NLPC_P60"/>
    <property type="match status" value="1"/>
</dbReference>
<dbReference type="RefSeq" id="WP_092127226.1">
    <property type="nucleotide sequence ID" value="NZ_FMYU01000001.1"/>
</dbReference>
<evidence type="ECO:0000256" key="9">
    <source>
        <dbReference type="SAM" id="SignalP"/>
    </source>
</evidence>
<accession>A0A1G6HKF1</accession>
<proteinExistence type="inferred from homology"/>
<feature type="domain" description="LysM" evidence="11">
    <location>
        <begin position="21"/>
        <end position="65"/>
    </location>
</feature>
<dbReference type="AlphaFoldDB" id="A0A1G6HKF1"/>
<evidence type="ECO:0000259" key="10">
    <source>
        <dbReference type="PROSITE" id="PS50943"/>
    </source>
</evidence>
<feature type="domain" description="HTH cro/C1-type" evidence="10">
    <location>
        <begin position="386"/>
        <end position="402"/>
    </location>
</feature>
<keyword evidence="6" id="KW-0788">Thiol protease</keyword>
<feature type="domain" description="NlpC/P60" evidence="12">
    <location>
        <begin position="447"/>
        <end position="570"/>
    </location>
</feature>
<dbReference type="SMART" id="SM00257">
    <property type="entry name" value="LysM"/>
    <property type="match status" value="6"/>
</dbReference>
<evidence type="ECO:0000256" key="3">
    <source>
        <dbReference type="ARBA" id="ARBA00022729"/>
    </source>
</evidence>
<dbReference type="PANTHER" id="PTHR33734:SF22">
    <property type="entry name" value="MEMBRANE-BOUND LYTIC MUREIN TRANSGLYCOSYLASE D"/>
    <property type="match status" value="1"/>
</dbReference>
<keyword evidence="14" id="KW-1185">Reference proteome</keyword>
<dbReference type="Gene3D" id="3.10.350.10">
    <property type="entry name" value="LysM domain"/>
    <property type="match status" value="6"/>
</dbReference>
<dbReference type="InterPro" id="IPR001387">
    <property type="entry name" value="Cro/C1-type_HTH"/>
</dbReference>
<dbReference type="GO" id="GO:0006508">
    <property type="term" value="P:proteolysis"/>
    <property type="evidence" value="ECO:0007669"/>
    <property type="project" value="UniProtKB-KW"/>
</dbReference>
<evidence type="ECO:0000256" key="1">
    <source>
        <dbReference type="ARBA" id="ARBA00007074"/>
    </source>
</evidence>
<dbReference type="EMBL" id="FMYU01000001">
    <property type="protein sequence ID" value="SDB94684.1"/>
    <property type="molecule type" value="Genomic_DNA"/>
</dbReference>
<dbReference type="GO" id="GO:0008234">
    <property type="term" value="F:cysteine-type peptidase activity"/>
    <property type="evidence" value="ECO:0007669"/>
    <property type="project" value="UniProtKB-KW"/>
</dbReference>
<feature type="domain" description="LysM" evidence="11">
    <location>
        <begin position="143"/>
        <end position="187"/>
    </location>
</feature>
<dbReference type="Proteomes" id="UP000199411">
    <property type="component" value="Unassembled WGS sequence"/>
</dbReference>
<dbReference type="SUPFAM" id="SSF54001">
    <property type="entry name" value="Cysteine proteinases"/>
    <property type="match status" value="1"/>
</dbReference>